<dbReference type="Proteomes" id="UP000310263">
    <property type="component" value="Unassembled WGS sequence"/>
</dbReference>
<dbReference type="GO" id="GO:0005829">
    <property type="term" value="C:cytosol"/>
    <property type="evidence" value="ECO:0007669"/>
    <property type="project" value="TreeGrafter"/>
</dbReference>
<dbReference type="Gene3D" id="3.40.50.1000">
    <property type="entry name" value="HAD superfamily/HAD-like"/>
    <property type="match status" value="1"/>
</dbReference>
<comment type="caution">
    <text evidence="1">The sequence shown here is derived from an EMBL/GenBank/DDBJ whole genome shotgun (WGS) entry which is preliminary data.</text>
</comment>
<dbReference type="NCBIfam" id="TIGR01484">
    <property type="entry name" value="HAD-SF-IIB"/>
    <property type="match status" value="1"/>
</dbReference>
<organism evidence="1 2">
    <name type="scientific">Muricaecibacterium torontonense</name>
    <dbReference type="NCBI Taxonomy" id="3032871"/>
    <lineage>
        <taxon>Bacteria</taxon>
        <taxon>Bacillati</taxon>
        <taxon>Actinomycetota</taxon>
        <taxon>Coriobacteriia</taxon>
        <taxon>Coriobacteriales</taxon>
        <taxon>Atopobiaceae</taxon>
        <taxon>Muricaecibacterium</taxon>
    </lineage>
</organism>
<dbReference type="InterPro" id="IPR023214">
    <property type="entry name" value="HAD_sf"/>
</dbReference>
<evidence type="ECO:0000313" key="1">
    <source>
        <dbReference type="EMBL" id="TGY62760.1"/>
    </source>
</evidence>
<sequence>MARVYRTDPGGFMIKLVLTDLDGTLIPDAQEGVSPNTEAAIRELKAAGIAFGPCTGRPVNMLPDLFHNQLDLYATGVYENGTLGFIDGVEAFRHTYPGKALNRLGHFVAEQGFSELTLFDPLHGPSERYGKERLEELDQLDLSAYSKANLHFDSLEELPGIAEVLRARFPEFDFVMPVTDQALLDILPHGISKANGALELAQRMGIAPEEVLVFGDSDNDFEFLSAFPHSVAMANGSEKVKAAARYTIGQSKDYAVAAALRELAACARKES</sequence>
<dbReference type="SUPFAM" id="SSF56784">
    <property type="entry name" value="HAD-like"/>
    <property type="match status" value="1"/>
</dbReference>
<dbReference type="GO" id="GO:0000287">
    <property type="term" value="F:magnesium ion binding"/>
    <property type="evidence" value="ECO:0007669"/>
    <property type="project" value="TreeGrafter"/>
</dbReference>
<dbReference type="Pfam" id="PF08282">
    <property type="entry name" value="Hydrolase_3"/>
    <property type="match status" value="1"/>
</dbReference>
<dbReference type="PANTHER" id="PTHR10000">
    <property type="entry name" value="PHOSPHOSERINE PHOSPHATASE"/>
    <property type="match status" value="1"/>
</dbReference>
<name>A0A4V3RRB1_9ACTN</name>
<proteinExistence type="predicted"/>
<reference evidence="1 2" key="1">
    <citation type="submission" date="2019-04" db="EMBL/GenBank/DDBJ databases">
        <title>Microbes associate with the intestines of laboratory mice.</title>
        <authorList>
            <person name="Navarre W."/>
            <person name="Wong E."/>
            <person name="Huang K."/>
            <person name="Tropini C."/>
            <person name="Ng K."/>
            <person name="Yu B."/>
        </authorList>
    </citation>
    <scope>NUCLEOTIDE SEQUENCE [LARGE SCALE GENOMIC DNA]</scope>
    <source>
        <strain evidence="1 2">NM07_P-09</strain>
    </source>
</reference>
<protein>
    <submittedName>
        <fullName evidence="1">HAD family phosphatase</fullName>
    </submittedName>
</protein>
<keyword evidence="2" id="KW-1185">Reference proteome</keyword>
<gene>
    <name evidence="1" type="ORF">E5334_05000</name>
</gene>
<dbReference type="GO" id="GO:0016791">
    <property type="term" value="F:phosphatase activity"/>
    <property type="evidence" value="ECO:0007669"/>
    <property type="project" value="TreeGrafter"/>
</dbReference>
<dbReference type="OrthoDB" id="3186192at2"/>
<evidence type="ECO:0000313" key="2">
    <source>
        <dbReference type="Proteomes" id="UP000310263"/>
    </source>
</evidence>
<dbReference type="PANTHER" id="PTHR10000:SF8">
    <property type="entry name" value="HAD SUPERFAMILY HYDROLASE-LIKE, TYPE 3"/>
    <property type="match status" value="1"/>
</dbReference>
<dbReference type="Gene3D" id="3.30.1240.10">
    <property type="match status" value="1"/>
</dbReference>
<accession>A0A4V3RRB1</accession>
<dbReference type="AlphaFoldDB" id="A0A4V3RRB1"/>
<dbReference type="InterPro" id="IPR036412">
    <property type="entry name" value="HAD-like_sf"/>
</dbReference>
<dbReference type="EMBL" id="SRYE01000002">
    <property type="protein sequence ID" value="TGY62760.1"/>
    <property type="molecule type" value="Genomic_DNA"/>
</dbReference>
<dbReference type="InterPro" id="IPR006379">
    <property type="entry name" value="HAD-SF_hydro_IIB"/>
</dbReference>